<feature type="transmembrane region" description="Helical" evidence="6">
    <location>
        <begin position="296"/>
        <end position="315"/>
    </location>
</feature>
<dbReference type="GO" id="GO:0016020">
    <property type="term" value="C:membrane"/>
    <property type="evidence" value="ECO:0007669"/>
    <property type="project" value="UniProtKB-SubCell"/>
</dbReference>
<comment type="subcellular location">
    <subcellularLocation>
        <location evidence="1">Membrane</location>
        <topology evidence="1">Multi-pass membrane protein</topology>
    </subcellularLocation>
</comment>
<dbReference type="InterPro" id="IPR047199">
    <property type="entry name" value="CorA-like"/>
</dbReference>
<dbReference type="Proteomes" id="UP000051783">
    <property type="component" value="Unassembled WGS sequence"/>
</dbReference>
<accession>A0A0R2M6Q8</accession>
<dbReference type="PANTHER" id="PTHR47891:SF1">
    <property type="entry name" value="CORA-MAGNESIUM AND COBALT TRANSPORTER"/>
    <property type="match status" value="1"/>
</dbReference>
<dbReference type="SUPFAM" id="SSF144083">
    <property type="entry name" value="Magnesium transport protein CorA, transmembrane region"/>
    <property type="match status" value="1"/>
</dbReference>
<sequence length="321" mass="36273">MAHVLQYFTTGPNGLLTTANDPNQPYWINVERPTINEINQLTNAFHFPKDYLTAVLDDAEVSRTEQLDQPTATEPVLIVMQYPKLTTSDLGYLEYQVYPFALILTDQVVLTISNYPASFIQDFVMDPTSSKLSLDNHEDFVLAIMWYIEHAYVSALNLINQRTNLLERHLNQATHNEELFRIMAYQKSLIRFDAALTQNGPVLAAVEASATHFNAPHHVAFTTDIMVETKQAVDMTHTNNQILQQYSQMVSAVISNNLNDVMKFLTSLTMVLTIPTIIGGIYGMNVKLPGAGVVHAFTWIMLGIIILCIIGIEYLRNHDYF</sequence>
<protein>
    <submittedName>
        <fullName evidence="7">MIT family Mg2+ and Co2+ transporter</fullName>
    </submittedName>
</protein>
<dbReference type="PANTHER" id="PTHR47891">
    <property type="entry name" value="TRANSPORTER-RELATED"/>
    <property type="match status" value="1"/>
</dbReference>
<reference evidence="7 8" key="1">
    <citation type="journal article" date="2015" name="Genome Announc.">
        <title>Expanding the biotechnology potential of lactobacilli through comparative genomics of 213 strains and associated genera.</title>
        <authorList>
            <person name="Sun Z."/>
            <person name="Harris H.M."/>
            <person name="McCann A."/>
            <person name="Guo C."/>
            <person name="Argimon S."/>
            <person name="Zhang W."/>
            <person name="Yang X."/>
            <person name="Jeffery I.B."/>
            <person name="Cooney J.C."/>
            <person name="Kagawa T.F."/>
            <person name="Liu W."/>
            <person name="Song Y."/>
            <person name="Salvetti E."/>
            <person name="Wrobel A."/>
            <person name="Rasinkangas P."/>
            <person name="Parkhill J."/>
            <person name="Rea M.C."/>
            <person name="O'Sullivan O."/>
            <person name="Ritari J."/>
            <person name="Douillard F.P."/>
            <person name="Paul Ross R."/>
            <person name="Yang R."/>
            <person name="Briner A.E."/>
            <person name="Felis G.E."/>
            <person name="de Vos W.M."/>
            <person name="Barrangou R."/>
            <person name="Klaenhammer T.R."/>
            <person name="Caufield P.W."/>
            <person name="Cui Y."/>
            <person name="Zhang H."/>
            <person name="O'Toole P.W."/>
        </authorList>
    </citation>
    <scope>NUCLEOTIDE SEQUENCE [LARGE SCALE GENOMIC DNA]</scope>
    <source>
        <strain evidence="7 8">LMG 26013</strain>
    </source>
</reference>
<dbReference type="InterPro" id="IPR002523">
    <property type="entry name" value="MgTranspt_CorA/ZnTranspt_ZntB"/>
</dbReference>
<comment type="similarity">
    <text evidence="2">Belongs to the CorA metal ion transporter (MIT) (TC 1.A.35) family.</text>
</comment>
<keyword evidence="5 6" id="KW-0472">Membrane</keyword>
<dbReference type="InterPro" id="IPR045861">
    <property type="entry name" value="CorA_cytoplasmic_dom"/>
</dbReference>
<dbReference type="Pfam" id="PF01544">
    <property type="entry name" value="CorA"/>
    <property type="match status" value="1"/>
</dbReference>
<evidence type="ECO:0000313" key="8">
    <source>
        <dbReference type="Proteomes" id="UP000051783"/>
    </source>
</evidence>
<evidence type="ECO:0000256" key="3">
    <source>
        <dbReference type="ARBA" id="ARBA00022692"/>
    </source>
</evidence>
<name>A0A0R2M6Q8_9LACO</name>
<evidence type="ECO:0000256" key="5">
    <source>
        <dbReference type="ARBA" id="ARBA00023136"/>
    </source>
</evidence>
<comment type="caution">
    <text evidence="7">The sequence shown here is derived from an EMBL/GenBank/DDBJ whole genome shotgun (WGS) entry which is preliminary data.</text>
</comment>
<evidence type="ECO:0000256" key="1">
    <source>
        <dbReference type="ARBA" id="ARBA00004141"/>
    </source>
</evidence>
<keyword evidence="8" id="KW-1185">Reference proteome</keyword>
<dbReference type="InterPro" id="IPR045863">
    <property type="entry name" value="CorA_TM1_TM2"/>
</dbReference>
<evidence type="ECO:0000256" key="6">
    <source>
        <dbReference type="SAM" id="Phobius"/>
    </source>
</evidence>
<evidence type="ECO:0000256" key="2">
    <source>
        <dbReference type="ARBA" id="ARBA00009765"/>
    </source>
</evidence>
<dbReference type="Gene3D" id="1.20.58.340">
    <property type="entry name" value="Magnesium transport protein CorA, transmembrane region"/>
    <property type="match status" value="2"/>
</dbReference>
<keyword evidence="3 6" id="KW-0812">Transmembrane</keyword>
<evidence type="ECO:0000256" key="4">
    <source>
        <dbReference type="ARBA" id="ARBA00022989"/>
    </source>
</evidence>
<dbReference type="PATRIC" id="fig|942150.3.peg.76"/>
<proteinExistence type="inferred from homology"/>
<feature type="transmembrane region" description="Helical" evidence="6">
    <location>
        <begin position="264"/>
        <end position="284"/>
    </location>
</feature>
<dbReference type="AlphaFoldDB" id="A0A0R2M6Q8"/>
<evidence type="ECO:0000313" key="7">
    <source>
        <dbReference type="EMBL" id="KRO09647.1"/>
    </source>
</evidence>
<keyword evidence="4 6" id="KW-1133">Transmembrane helix</keyword>
<dbReference type="GO" id="GO:0046873">
    <property type="term" value="F:metal ion transmembrane transporter activity"/>
    <property type="evidence" value="ECO:0007669"/>
    <property type="project" value="InterPro"/>
</dbReference>
<dbReference type="Gene3D" id="3.30.460.20">
    <property type="entry name" value="CorA soluble domain-like"/>
    <property type="match status" value="1"/>
</dbReference>
<organism evidence="7 8">
    <name type="scientific">Lactiplantibacillus xiangfangensis</name>
    <dbReference type="NCBI Taxonomy" id="942150"/>
    <lineage>
        <taxon>Bacteria</taxon>
        <taxon>Bacillati</taxon>
        <taxon>Bacillota</taxon>
        <taxon>Bacilli</taxon>
        <taxon>Lactobacillales</taxon>
        <taxon>Lactobacillaceae</taxon>
        <taxon>Lactiplantibacillus</taxon>
    </lineage>
</organism>
<dbReference type="SUPFAM" id="SSF143865">
    <property type="entry name" value="CorA soluble domain-like"/>
    <property type="match status" value="1"/>
</dbReference>
<gene>
    <name evidence="7" type="ORF">IV64_GL000071</name>
</gene>
<dbReference type="STRING" id="942150.IV64_GL000071"/>
<dbReference type="CDD" id="cd12827">
    <property type="entry name" value="EcCorA_ZntB-like_u2"/>
    <property type="match status" value="1"/>
</dbReference>
<dbReference type="EMBL" id="JQCL01000068">
    <property type="protein sequence ID" value="KRO09647.1"/>
    <property type="molecule type" value="Genomic_DNA"/>
</dbReference>